<dbReference type="GeneID" id="63776356"/>
<dbReference type="AlphaFoldDB" id="A0A1Y2E0U0"/>
<feature type="compositionally biased region" description="Polar residues" evidence="1">
    <location>
        <begin position="494"/>
        <end position="505"/>
    </location>
</feature>
<gene>
    <name evidence="4" type="ORF">BCR38DRAFT_432055</name>
</gene>
<keyword evidence="5" id="KW-1185">Reference proteome</keyword>
<dbReference type="Pfam" id="PF20163">
    <property type="entry name" value="DUF6536"/>
    <property type="match status" value="1"/>
</dbReference>
<dbReference type="RefSeq" id="XP_040716323.1">
    <property type="nucleotide sequence ID" value="XM_040860144.1"/>
</dbReference>
<dbReference type="EMBL" id="MCFJ01000006">
    <property type="protein sequence ID" value="ORY65171.1"/>
    <property type="molecule type" value="Genomic_DNA"/>
</dbReference>
<feature type="transmembrane region" description="Helical" evidence="2">
    <location>
        <begin position="376"/>
        <end position="398"/>
    </location>
</feature>
<feature type="region of interest" description="Disordered" evidence="1">
    <location>
        <begin position="469"/>
        <end position="514"/>
    </location>
</feature>
<protein>
    <recommendedName>
        <fullName evidence="3">DUF6536 domain-containing protein</fullName>
    </recommendedName>
</protein>
<evidence type="ECO:0000313" key="5">
    <source>
        <dbReference type="Proteomes" id="UP000193689"/>
    </source>
</evidence>
<organism evidence="4 5">
    <name type="scientific">Pseudomassariella vexata</name>
    <dbReference type="NCBI Taxonomy" id="1141098"/>
    <lineage>
        <taxon>Eukaryota</taxon>
        <taxon>Fungi</taxon>
        <taxon>Dikarya</taxon>
        <taxon>Ascomycota</taxon>
        <taxon>Pezizomycotina</taxon>
        <taxon>Sordariomycetes</taxon>
        <taxon>Xylariomycetidae</taxon>
        <taxon>Amphisphaeriales</taxon>
        <taxon>Pseudomassariaceae</taxon>
        <taxon>Pseudomassariella</taxon>
    </lineage>
</organism>
<dbReference type="InParanoid" id="A0A1Y2E0U0"/>
<name>A0A1Y2E0U0_9PEZI</name>
<feature type="compositionally biased region" description="Polar residues" evidence="1">
    <location>
        <begin position="1"/>
        <end position="17"/>
    </location>
</feature>
<comment type="caution">
    <text evidence="4">The sequence shown here is derived from an EMBL/GenBank/DDBJ whole genome shotgun (WGS) entry which is preliminary data.</text>
</comment>
<feature type="domain" description="DUF6536" evidence="3">
    <location>
        <begin position="54"/>
        <end position="210"/>
    </location>
</feature>
<dbReference type="PANTHER" id="PTHR35395">
    <property type="entry name" value="DUF6536 DOMAIN-CONTAINING PROTEIN"/>
    <property type="match status" value="1"/>
</dbReference>
<evidence type="ECO:0000259" key="3">
    <source>
        <dbReference type="Pfam" id="PF20163"/>
    </source>
</evidence>
<dbReference type="OrthoDB" id="5429634at2759"/>
<reference evidence="4 5" key="1">
    <citation type="submission" date="2016-07" db="EMBL/GenBank/DDBJ databases">
        <title>Pervasive Adenine N6-methylation of Active Genes in Fungi.</title>
        <authorList>
            <consortium name="DOE Joint Genome Institute"/>
            <person name="Mondo S.J."/>
            <person name="Dannebaum R.O."/>
            <person name="Kuo R.C."/>
            <person name="Labutti K."/>
            <person name="Haridas S."/>
            <person name="Kuo A."/>
            <person name="Salamov A."/>
            <person name="Ahrendt S.R."/>
            <person name="Lipzen A."/>
            <person name="Sullivan W."/>
            <person name="Andreopoulos W.B."/>
            <person name="Clum A."/>
            <person name="Lindquist E."/>
            <person name="Daum C."/>
            <person name="Ramamoorthy G.K."/>
            <person name="Gryganskyi A."/>
            <person name="Culley D."/>
            <person name="Magnuson J.K."/>
            <person name="James T.Y."/>
            <person name="O'Malley M.A."/>
            <person name="Stajich J.E."/>
            <person name="Spatafora J.W."/>
            <person name="Visel A."/>
            <person name="Grigoriev I.V."/>
        </authorList>
    </citation>
    <scope>NUCLEOTIDE SEQUENCE [LARGE SCALE GENOMIC DNA]</scope>
    <source>
        <strain evidence="4 5">CBS 129021</strain>
    </source>
</reference>
<sequence length="837" mass="91149">MQWSPVPSSEPSGSTPNDFDAAPVAEQRSKHITRKASSYATTIVDRFLKRVRGWRTGIGMCIIFSTLVLVFNLAISILSSVNPRIDGITAQHGLSTFYEGSCSTSKTVSIVTHLLLNILATILLGASNYCMQILVSPTRAEVDRAHAMQRWLRIGVPNIQNLPYIHWTRVMLWVLLGISSLPLHLLWNSAIIQTISSNNYYLGGVTEDFVMGANATAGSAQFIEDWFQGSEDDFNHVWYSAVRSPNVANLTTTQCIKAYGEPLISEYGNVAVVFDARNSTNSLLFAGTRLTGANDYIGVSENWVCGFPAPLSPGCAIGDLADDNSTYWTPLNTAANSPNLTVNPFLEDIARSNVSVKYCLAQPIHSPSRVGTTPSILFAVLGANALKVFCFICTWFIVKHKAIHEGEERMVVNGDLIASYLREPDLRFSGRCLASSRHVRNPKKSKEQGLSDVGFWDFGTPMPLPWLGGQSQRQQKEAVEQQPSRRRGIRLPFSRQSTSSKPGSTDSRKSTPRWHTGPSGMTWIVYIFPCAISIFALFALFFGNSLDKYLFIGFGVPSTQSTLSPGPGTGPGSNFGIFSSTLIANSPQLIASYIYLACNSVLTSMLAHHEVSSYAIRRRGLRVSFPRRRTSQRGTYYLQLPWRIALPLMTGSTVLHWLLSNSLFLLRVAVYNPDGLEDVSKLIATVGYSSSPILAVLGMVAAPVAGVLVLGWVKRYEGAEKMPLVATCSASLAAITCPSALARGHDTDGFGEKPMETDAQGTEMSMAEDETLPVMTGINTDTTYNPSNASVTGFGEGLAEMRLLWGVVGNGSSSGNVEHATFSAHPVRSLEVGRIYA</sequence>
<feature type="region of interest" description="Disordered" evidence="1">
    <location>
        <begin position="1"/>
        <end position="24"/>
    </location>
</feature>
<dbReference type="Proteomes" id="UP000193689">
    <property type="component" value="Unassembled WGS sequence"/>
</dbReference>
<keyword evidence="2" id="KW-0472">Membrane</keyword>
<feature type="transmembrane region" description="Helical" evidence="2">
    <location>
        <begin position="56"/>
        <end position="78"/>
    </location>
</feature>
<keyword evidence="2" id="KW-0812">Transmembrane</keyword>
<feature type="transmembrane region" description="Helical" evidence="2">
    <location>
        <begin position="636"/>
        <end position="659"/>
    </location>
</feature>
<dbReference type="PANTHER" id="PTHR35395:SF1">
    <property type="entry name" value="DUF6536 DOMAIN-CONTAINING PROTEIN"/>
    <property type="match status" value="1"/>
</dbReference>
<dbReference type="InterPro" id="IPR046623">
    <property type="entry name" value="DUF6536"/>
</dbReference>
<feature type="transmembrane region" description="Helical" evidence="2">
    <location>
        <begin position="693"/>
        <end position="713"/>
    </location>
</feature>
<evidence type="ECO:0000256" key="2">
    <source>
        <dbReference type="SAM" id="Phobius"/>
    </source>
</evidence>
<feature type="transmembrane region" description="Helical" evidence="2">
    <location>
        <begin position="114"/>
        <end position="135"/>
    </location>
</feature>
<feature type="transmembrane region" description="Helical" evidence="2">
    <location>
        <begin position="523"/>
        <end position="542"/>
    </location>
</feature>
<proteinExistence type="predicted"/>
<dbReference type="STRING" id="1141098.A0A1Y2E0U0"/>
<accession>A0A1Y2E0U0</accession>
<evidence type="ECO:0000313" key="4">
    <source>
        <dbReference type="EMBL" id="ORY65171.1"/>
    </source>
</evidence>
<feature type="transmembrane region" description="Helical" evidence="2">
    <location>
        <begin position="170"/>
        <end position="187"/>
    </location>
</feature>
<keyword evidence="2" id="KW-1133">Transmembrane helix</keyword>
<evidence type="ECO:0000256" key="1">
    <source>
        <dbReference type="SAM" id="MobiDB-lite"/>
    </source>
</evidence>